<sequence length="240" mass="28018">MTLLQKLIMLLPENFTRTFHNYRKLHNLDIESTYPAFEKTTLQHQEDMAAQMNNLQQFPNITYHTTPTRDFDRSECRAWIFEFLHHGLELSQIDAARKAMRWMYTGDRLFTYSEQQMIDVFGLIVGGGLWSRMQTERLTERFLEYAETVEKIKRNTTTIRDNVNPKTQTQMILAELFVIALFMTSVMISVGLARYQAKHPGEWNDQWWLLVFLVFGAFLLAYFLSAGPESSPLAIIVSGT</sequence>
<keyword evidence="1" id="KW-0812">Transmembrane</keyword>
<proteinExistence type="predicted"/>
<evidence type="ECO:0000313" key="3">
    <source>
        <dbReference type="Proteomes" id="UP000070700"/>
    </source>
</evidence>
<accession>A0A194XVT1</accession>
<dbReference type="RefSeq" id="XP_018078182.1">
    <property type="nucleotide sequence ID" value="XM_018207312.1"/>
</dbReference>
<name>A0A194XVT1_MOLSC</name>
<protein>
    <submittedName>
        <fullName evidence="2">Uncharacterized protein</fullName>
    </submittedName>
</protein>
<evidence type="ECO:0000313" key="2">
    <source>
        <dbReference type="EMBL" id="KUJ23827.1"/>
    </source>
</evidence>
<dbReference type="KEGG" id="psco:LY89DRAFT_4094"/>
<dbReference type="EMBL" id="KQ947404">
    <property type="protein sequence ID" value="KUJ23827.1"/>
    <property type="molecule type" value="Genomic_DNA"/>
</dbReference>
<reference evidence="2 3" key="1">
    <citation type="submission" date="2015-10" db="EMBL/GenBank/DDBJ databases">
        <title>Full genome of DAOMC 229536 Phialocephala scopiformis, a fungal endophyte of spruce producing the potent anti-insectan compound rugulosin.</title>
        <authorList>
            <consortium name="DOE Joint Genome Institute"/>
            <person name="Walker A.K."/>
            <person name="Frasz S.L."/>
            <person name="Seifert K.A."/>
            <person name="Miller J.D."/>
            <person name="Mondo S.J."/>
            <person name="Labutti K."/>
            <person name="Lipzen A."/>
            <person name="Dockter R."/>
            <person name="Kennedy M."/>
            <person name="Grigoriev I.V."/>
            <person name="Spatafora J.W."/>
        </authorList>
    </citation>
    <scope>NUCLEOTIDE SEQUENCE [LARGE SCALE GENOMIC DNA]</scope>
    <source>
        <strain evidence="2 3">CBS 120377</strain>
    </source>
</reference>
<keyword evidence="3" id="KW-1185">Reference proteome</keyword>
<dbReference type="InParanoid" id="A0A194XVT1"/>
<gene>
    <name evidence="2" type="ORF">LY89DRAFT_4094</name>
</gene>
<feature type="transmembrane region" description="Helical" evidence="1">
    <location>
        <begin position="207"/>
        <end position="224"/>
    </location>
</feature>
<dbReference type="GeneID" id="28817038"/>
<feature type="transmembrane region" description="Helical" evidence="1">
    <location>
        <begin position="172"/>
        <end position="195"/>
    </location>
</feature>
<dbReference type="Proteomes" id="UP000070700">
    <property type="component" value="Unassembled WGS sequence"/>
</dbReference>
<dbReference type="AlphaFoldDB" id="A0A194XVT1"/>
<organism evidence="2 3">
    <name type="scientific">Mollisia scopiformis</name>
    <name type="common">Conifer needle endophyte fungus</name>
    <name type="synonym">Phialocephala scopiformis</name>
    <dbReference type="NCBI Taxonomy" id="149040"/>
    <lineage>
        <taxon>Eukaryota</taxon>
        <taxon>Fungi</taxon>
        <taxon>Dikarya</taxon>
        <taxon>Ascomycota</taxon>
        <taxon>Pezizomycotina</taxon>
        <taxon>Leotiomycetes</taxon>
        <taxon>Helotiales</taxon>
        <taxon>Mollisiaceae</taxon>
        <taxon>Mollisia</taxon>
    </lineage>
</organism>
<evidence type="ECO:0000256" key="1">
    <source>
        <dbReference type="SAM" id="Phobius"/>
    </source>
</evidence>
<keyword evidence="1" id="KW-0472">Membrane</keyword>
<keyword evidence="1" id="KW-1133">Transmembrane helix</keyword>